<sequence length="47" mass="5573">MVVPTFKKSICRVQIPTFKIVSFLRRTHVKQAFEIKIQIHVRVPTNH</sequence>
<dbReference type="Proteomes" id="UP000001340">
    <property type="component" value="Unassembled WGS sequence"/>
</dbReference>
<comment type="caution">
    <text evidence="1">The sequence shown here is derived from an EMBL/GenBank/DDBJ whole genome shotgun (WGS) entry which is preliminary data.</text>
</comment>
<accession>A0A0E2D0E7</accession>
<evidence type="ECO:0000313" key="2">
    <source>
        <dbReference type="Proteomes" id="UP000001340"/>
    </source>
</evidence>
<protein>
    <submittedName>
        <fullName evidence="1">Uncharacterized protein</fullName>
    </submittedName>
</protein>
<dbReference type="AlphaFoldDB" id="A0A0E2D0E7"/>
<reference evidence="1 2" key="1">
    <citation type="submission" date="2012-10" db="EMBL/GenBank/DDBJ databases">
        <authorList>
            <person name="Harkins D.M."/>
            <person name="Durkin A.S."/>
            <person name="Brinkac L.M."/>
            <person name="Haft D.H."/>
            <person name="Selengut J.D."/>
            <person name="Sanka R."/>
            <person name="DePew J."/>
            <person name="Purushe J."/>
            <person name="Chanthongthip A."/>
            <person name="Lattana O."/>
            <person name="Phetsouvanh R."/>
            <person name="Newton P.N."/>
            <person name="Vinetz J.M."/>
            <person name="Sutton G.G."/>
            <person name="Nierman W.C."/>
            <person name="Fouts D.E."/>
        </authorList>
    </citation>
    <scope>NUCLEOTIDE SEQUENCE [LARGE SCALE GENOMIC DNA]</scope>
    <source>
        <strain evidence="1 2">UI 12758</strain>
    </source>
</reference>
<gene>
    <name evidence="1" type="ORF">LEP1GSC105_1172</name>
</gene>
<evidence type="ECO:0000313" key="1">
    <source>
        <dbReference type="EMBL" id="EKR53337.1"/>
    </source>
</evidence>
<organism evidence="1 2">
    <name type="scientific">Leptospira interrogans str. UI 12758</name>
    <dbReference type="NCBI Taxonomy" id="1049938"/>
    <lineage>
        <taxon>Bacteria</taxon>
        <taxon>Pseudomonadati</taxon>
        <taxon>Spirochaetota</taxon>
        <taxon>Spirochaetia</taxon>
        <taxon>Leptospirales</taxon>
        <taxon>Leptospiraceae</taxon>
        <taxon>Leptospira</taxon>
    </lineage>
</organism>
<name>A0A0E2D0E7_LEPIR</name>
<proteinExistence type="predicted"/>
<dbReference type="EMBL" id="AHNR02000067">
    <property type="protein sequence ID" value="EKR53337.1"/>
    <property type="molecule type" value="Genomic_DNA"/>
</dbReference>